<dbReference type="SUPFAM" id="SSF55874">
    <property type="entry name" value="ATPase domain of HSP90 chaperone/DNA topoisomerase II/histidine kinase"/>
    <property type="match status" value="1"/>
</dbReference>
<proteinExistence type="predicted"/>
<evidence type="ECO:0000256" key="3">
    <source>
        <dbReference type="ARBA" id="ARBA00012438"/>
    </source>
</evidence>
<feature type="region of interest" description="Disordered" evidence="11">
    <location>
        <begin position="517"/>
        <end position="540"/>
    </location>
</feature>
<evidence type="ECO:0000256" key="5">
    <source>
        <dbReference type="ARBA" id="ARBA00022679"/>
    </source>
</evidence>
<dbReference type="InterPro" id="IPR003660">
    <property type="entry name" value="HAMP_dom"/>
</dbReference>
<evidence type="ECO:0000256" key="6">
    <source>
        <dbReference type="ARBA" id="ARBA00022692"/>
    </source>
</evidence>
<dbReference type="GO" id="GO:0000155">
    <property type="term" value="F:phosphorelay sensor kinase activity"/>
    <property type="evidence" value="ECO:0007669"/>
    <property type="project" value="InterPro"/>
</dbReference>
<evidence type="ECO:0000313" key="16">
    <source>
        <dbReference type="Proteomes" id="UP000612585"/>
    </source>
</evidence>
<keyword evidence="8 12" id="KW-1133">Transmembrane helix</keyword>
<keyword evidence="7 15" id="KW-0418">Kinase</keyword>
<organism evidence="15 16">
    <name type="scientific">Virgisporangium aurantiacum</name>
    <dbReference type="NCBI Taxonomy" id="175570"/>
    <lineage>
        <taxon>Bacteria</taxon>
        <taxon>Bacillati</taxon>
        <taxon>Actinomycetota</taxon>
        <taxon>Actinomycetes</taxon>
        <taxon>Micromonosporales</taxon>
        <taxon>Micromonosporaceae</taxon>
        <taxon>Virgisporangium</taxon>
    </lineage>
</organism>
<evidence type="ECO:0000256" key="12">
    <source>
        <dbReference type="SAM" id="Phobius"/>
    </source>
</evidence>
<dbReference type="Gene3D" id="1.10.287.130">
    <property type="match status" value="1"/>
</dbReference>
<keyword evidence="5" id="KW-0808">Transferase</keyword>
<dbReference type="RefSeq" id="WP_239151287.1">
    <property type="nucleotide sequence ID" value="NZ_BOPG01000006.1"/>
</dbReference>
<dbReference type="EC" id="2.7.13.3" evidence="3"/>
<keyword evidence="6 12" id="KW-0812">Transmembrane</keyword>
<dbReference type="EMBL" id="BOPG01000006">
    <property type="protein sequence ID" value="GIJ53292.1"/>
    <property type="molecule type" value="Genomic_DNA"/>
</dbReference>
<protein>
    <recommendedName>
        <fullName evidence="3">histidine kinase</fullName>
        <ecNumber evidence="3">2.7.13.3</ecNumber>
    </recommendedName>
</protein>
<keyword evidence="10" id="KW-0175">Coiled coil</keyword>
<dbReference type="PROSITE" id="PS50109">
    <property type="entry name" value="HIS_KIN"/>
    <property type="match status" value="1"/>
</dbReference>
<dbReference type="InterPro" id="IPR003661">
    <property type="entry name" value="HisK_dim/P_dom"/>
</dbReference>
<evidence type="ECO:0000256" key="8">
    <source>
        <dbReference type="ARBA" id="ARBA00022989"/>
    </source>
</evidence>
<dbReference type="InterPro" id="IPR005467">
    <property type="entry name" value="His_kinase_dom"/>
</dbReference>
<dbReference type="InterPro" id="IPR003594">
    <property type="entry name" value="HATPase_dom"/>
</dbReference>
<reference evidence="15" key="1">
    <citation type="submission" date="2021-01" db="EMBL/GenBank/DDBJ databases">
        <title>Whole genome shotgun sequence of Virgisporangium aurantiacum NBRC 16421.</title>
        <authorList>
            <person name="Komaki H."/>
            <person name="Tamura T."/>
        </authorList>
    </citation>
    <scope>NUCLEOTIDE SEQUENCE</scope>
    <source>
        <strain evidence="15">NBRC 16421</strain>
    </source>
</reference>
<feature type="transmembrane region" description="Helical" evidence="12">
    <location>
        <begin position="188"/>
        <end position="211"/>
    </location>
</feature>
<dbReference type="PANTHER" id="PTHR43304">
    <property type="entry name" value="PHYTOCHROME-LIKE PROTEIN CPH1"/>
    <property type="match status" value="1"/>
</dbReference>
<dbReference type="FunFam" id="3.30.565.10:FF:000006">
    <property type="entry name" value="Sensor histidine kinase WalK"/>
    <property type="match status" value="1"/>
</dbReference>
<evidence type="ECO:0000259" key="13">
    <source>
        <dbReference type="PROSITE" id="PS50109"/>
    </source>
</evidence>
<accession>A0A8J4DYQ7</accession>
<dbReference type="Pfam" id="PF02518">
    <property type="entry name" value="HATPase_c"/>
    <property type="match status" value="1"/>
</dbReference>
<evidence type="ECO:0000259" key="14">
    <source>
        <dbReference type="PROSITE" id="PS50885"/>
    </source>
</evidence>
<dbReference type="SMART" id="SM00387">
    <property type="entry name" value="HATPase_c"/>
    <property type="match status" value="1"/>
</dbReference>
<dbReference type="SUPFAM" id="SSF47384">
    <property type="entry name" value="Homodimeric domain of signal transducing histidine kinase"/>
    <property type="match status" value="1"/>
</dbReference>
<dbReference type="CDD" id="cd00082">
    <property type="entry name" value="HisKA"/>
    <property type="match status" value="1"/>
</dbReference>
<name>A0A8J4DYQ7_9ACTN</name>
<dbReference type="Gene3D" id="6.10.340.10">
    <property type="match status" value="1"/>
</dbReference>
<sequence>MTTRLQRLSLGSRITALTAGAAVLLSMIAVTAALTATSTRADTVHLTERISPAYAAADRLLALALAQQTGATQYTASGLDYYKNTLYTRAHEQEIALARDVEKWLENERALLGQFQAIRRDLDSWRSEIAEPLINAVAVDGPDPERGALPQAVQTRFSGILQAIARFKSNVTTVRDELRDQVQNSSNLLVWLLFSAAVVVIATGILLAMLLSRLVTRPVIELAAEVRQVAEGDYEHEISGGGPPELENLARDVNAMRQKIAADLTEVRLARSKIEEANRLLEQQTEELTRSNRDLEQFAYVASHDLQEPLRKVASFCQLLQRRYAGQLDERADQYIYFAVDGAQRMQRLINDLLAFSRIGRMTTGFVDVDLNRVVDDIIGQREPTSGKITRGDLPVVNGEEPLLSALLTNLIGNSVKFRKPDVPIKIHVDAERRDDEWELSVRDNGIGIGAEFVDKVFVIFQRLHSKEAYPGTGIGLAISKKIIEYHGGRIWVDTAYEDGTLIRFTLPVREPAVSVPVGPELSADDHPVPALSRAEEPAQ</sequence>
<comment type="caution">
    <text evidence="15">The sequence shown here is derived from an EMBL/GenBank/DDBJ whole genome shotgun (WGS) entry which is preliminary data.</text>
</comment>
<dbReference type="Gene3D" id="3.30.565.10">
    <property type="entry name" value="Histidine kinase-like ATPase, C-terminal domain"/>
    <property type="match status" value="1"/>
</dbReference>
<evidence type="ECO:0000256" key="7">
    <source>
        <dbReference type="ARBA" id="ARBA00022777"/>
    </source>
</evidence>
<dbReference type="AlphaFoldDB" id="A0A8J4DYQ7"/>
<dbReference type="InterPro" id="IPR036890">
    <property type="entry name" value="HATPase_C_sf"/>
</dbReference>
<dbReference type="GO" id="GO:0005886">
    <property type="term" value="C:plasma membrane"/>
    <property type="evidence" value="ECO:0007669"/>
    <property type="project" value="UniProtKB-SubCell"/>
</dbReference>
<evidence type="ECO:0000313" key="15">
    <source>
        <dbReference type="EMBL" id="GIJ53292.1"/>
    </source>
</evidence>
<dbReference type="InterPro" id="IPR004358">
    <property type="entry name" value="Sig_transdc_His_kin-like_C"/>
</dbReference>
<feature type="coiled-coil region" evidence="10">
    <location>
        <begin position="264"/>
        <end position="294"/>
    </location>
</feature>
<feature type="domain" description="HAMP" evidence="14">
    <location>
        <begin position="213"/>
        <end position="265"/>
    </location>
</feature>
<dbReference type="SMART" id="SM00388">
    <property type="entry name" value="HisKA"/>
    <property type="match status" value="1"/>
</dbReference>
<dbReference type="PROSITE" id="PS50885">
    <property type="entry name" value="HAMP"/>
    <property type="match status" value="1"/>
</dbReference>
<comment type="catalytic activity">
    <reaction evidence="1">
        <text>ATP + protein L-histidine = ADP + protein N-phospho-L-histidine.</text>
        <dbReference type="EC" id="2.7.13.3"/>
    </reaction>
</comment>
<feature type="compositionally biased region" description="Basic and acidic residues" evidence="11">
    <location>
        <begin position="524"/>
        <end position="540"/>
    </location>
</feature>
<dbReference type="SMART" id="SM00304">
    <property type="entry name" value="HAMP"/>
    <property type="match status" value="1"/>
</dbReference>
<evidence type="ECO:0000256" key="9">
    <source>
        <dbReference type="ARBA" id="ARBA00023012"/>
    </source>
</evidence>
<comment type="subcellular location">
    <subcellularLocation>
        <location evidence="2">Cell membrane</location>
    </subcellularLocation>
</comment>
<keyword evidence="16" id="KW-1185">Reference proteome</keyword>
<feature type="domain" description="Histidine kinase" evidence="13">
    <location>
        <begin position="301"/>
        <end position="511"/>
    </location>
</feature>
<keyword evidence="12" id="KW-0472">Membrane</keyword>
<dbReference type="PRINTS" id="PR00344">
    <property type="entry name" value="BCTRLSENSOR"/>
</dbReference>
<dbReference type="Proteomes" id="UP000612585">
    <property type="component" value="Unassembled WGS sequence"/>
</dbReference>
<evidence type="ECO:0000256" key="1">
    <source>
        <dbReference type="ARBA" id="ARBA00000085"/>
    </source>
</evidence>
<evidence type="ECO:0000256" key="4">
    <source>
        <dbReference type="ARBA" id="ARBA00022553"/>
    </source>
</evidence>
<dbReference type="InterPro" id="IPR036097">
    <property type="entry name" value="HisK_dim/P_sf"/>
</dbReference>
<evidence type="ECO:0000256" key="10">
    <source>
        <dbReference type="SAM" id="Coils"/>
    </source>
</evidence>
<dbReference type="PANTHER" id="PTHR43304:SF1">
    <property type="entry name" value="PAC DOMAIN-CONTAINING PROTEIN"/>
    <property type="match status" value="1"/>
</dbReference>
<dbReference type="SUPFAM" id="SSF158472">
    <property type="entry name" value="HAMP domain-like"/>
    <property type="match status" value="1"/>
</dbReference>
<dbReference type="Pfam" id="PF00672">
    <property type="entry name" value="HAMP"/>
    <property type="match status" value="1"/>
</dbReference>
<keyword evidence="9" id="KW-0902">Two-component regulatory system</keyword>
<dbReference type="InterPro" id="IPR052162">
    <property type="entry name" value="Sensor_kinase/Photoreceptor"/>
</dbReference>
<evidence type="ECO:0000256" key="2">
    <source>
        <dbReference type="ARBA" id="ARBA00004236"/>
    </source>
</evidence>
<gene>
    <name evidence="15" type="ORF">Vau01_008080</name>
</gene>
<evidence type="ECO:0000256" key="11">
    <source>
        <dbReference type="SAM" id="MobiDB-lite"/>
    </source>
</evidence>
<dbReference type="CDD" id="cd06225">
    <property type="entry name" value="HAMP"/>
    <property type="match status" value="1"/>
</dbReference>
<keyword evidence="4" id="KW-0597">Phosphoprotein</keyword>
<dbReference type="Pfam" id="PF00512">
    <property type="entry name" value="HisKA"/>
    <property type="match status" value="1"/>
</dbReference>